<evidence type="ECO:0000256" key="1">
    <source>
        <dbReference type="SAM" id="MobiDB-lite"/>
    </source>
</evidence>
<accession>A0A7S2YDD1</accession>
<reference evidence="2" key="1">
    <citation type="submission" date="2021-01" db="EMBL/GenBank/DDBJ databases">
        <authorList>
            <person name="Corre E."/>
            <person name="Pelletier E."/>
            <person name="Niang G."/>
            <person name="Scheremetjew M."/>
            <person name="Finn R."/>
            <person name="Kale V."/>
            <person name="Holt S."/>
            <person name="Cochrane G."/>
            <person name="Meng A."/>
            <person name="Brown T."/>
            <person name="Cohen L."/>
        </authorList>
    </citation>
    <scope>NUCLEOTIDE SEQUENCE</scope>
    <source>
        <strain evidence="2">CCMP125</strain>
    </source>
</reference>
<feature type="compositionally biased region" description="Low complexity" evidence="1">
    <location>
        <begin position="333"/>
        <end position="346"/>
    </location>
</feature>
<feature type="compositionally biased region" description="Basic residues" evidence="1">
    <location>
        <begin position="363"/>
        <end position="375"/>
    </location>
</feature>
<feature type="region of interest" description="Disordered" evidence="1">
    <location>
        <begin position="318"/>
        <end position="375"/>
    </location>
</feature>
<organism evidence="2">
    <name type="scientific">Entomoneis paludosa</name>
    <dbReference type="NCBI Taxonomy" id="265537"/>
    <lineage>
        <taxon>Eukaryota</taxon>
        <taxon>Sar</taxon>
        <taxon>Stramenopiles</taxon>
        <taxon>Ochrophyta</taxon>
        <taxon>Bacillariophyta</taxon>
        <taxon>Bacillariophyceae</taxon>
        <taxon>Bacillariophycidae</taxon>
        <taxon>Entomoneidaceae</taxon>
        <taxon>Entomoneis</taxon>
    </lineage>
</organism>
<sequence length="375" mass="43542">MIQQFDREQINVHAALERILLKSKNLADVERVFGYKRDKNPSCSFGDFLLDHFLVFRGWEPLTERWKFQQPSEVENTEDDPQNRRRKRILEDLQSSLWSEQRRLIQESKEYLPLKIMELSKRCDHEHRCRQSNDGDDDSDSTPSEPDEDDCQLASLREQVRLLTQQNDQMKERNQVLQAGSTCARFLAQELERYKTKHRDNLAEAYFNFFTAITGVSAQERLVGPFHPYILVDRILDLCTRFDHETSSYTNPIVMIAVGENGAQDSPLAQAMETNRARQQSFTSNPNAMEVLLKIYSGKLPLSQLVLLMQFMLTQGQSDDEDDLSSGQEPANLQAAKEAAAAAAQLEAEREQRQQELEEKQRVNRMKRKKMLKRL</sequence>
<feature type="region of interest" description="Disordered" evidence="1">
    <location>
        <begin position="127"/>
        <end position="150"/>
    </location>
</feature>
<protein>
    <submittedName>
        <fullName evidence="2">Uncharacterized protein</fullName>
    </submittedName>
</protein>
<name>A0A7S2YDD1_9STRA</name>
<feature type="compositionally biased region" description="Acidic residues" evidence="1">
    <location>
        <begin position="134"/>
        <end position="150"/>
    </location>
</feature>
<feature type="compositionally biased region" description="Basic and acidic residues" evidence="1">
    <location>
        <begin position="347"/>
        <end position="362"/>
    </location>
</feature>
<proteinExistence type="predicted"/>
<gene>
    <name evidence="2" type="ORF">APAL1065_LOCUS13653</name>
</gene>
<evidence type="ECO:0000313" key="2">
    <source>
        <dbReference type="EMBL" id="CAD9969439.1"/>
    </source>
</evidence>
<dbReference type="EMBL" id="HBHT01020382">
    <property type="protein sequence ID" value="CAD9969439.1"/>
    <property type="molecule type" value="Transcribed_RNA"/>
</dbReference>
<dbReference type="AlphaFoldDB" id="A0A7S2YDD1"/>